<evidence type="ECO:0000313" key="1">
    <source>
        <dbReference type="EMBL" id="OLP85080.1"/>
    </source>
</evidence>
<sequence>MYPIYPLRVELEVAERQPSSLKGFPFNRIGEELEDSLVLSIGWCIVIQQEDSFLAGVTLPSDEIAEIPQKLYCPLFTEPMAWMFGHHSLKAMRAEDLESLESQVQHFLAELDFRPSASAADIPIDLRAVKDDWYGKLSGGQRSKAELVRQIFLQKQCPQILLIDEALGPLDAQSKVLVQRKLKAFCNQSLILAIHHLDAHTHCVAPGGFFDDNLHFGKGEASVVGTCEVPKTE</sequence>
<reference evidence="1 2" key="1">
    <citation type="submission" date="2016-02" db="EMBL/GenBank/DDBJ databases">
        <title>Genome analysis of coral dinoflagellate symbionts highlights evolutionary adaptations to a symbiotic lifestyle.</title>
        <authorList>
            <person name="Aranda M."/>
            <person name="Li Y."/>
            <person name="Liew Y.J."/>
            <person name="Baumgarten S."/>
            <person name="Simakov O."/>
            <person name="Wilson M."/>
            <person name="Piel J."/>
            <person name="Ashoor H."/>
            <person name="Bougouffa S."/>
            <person name="Bajic V.B."/>
            <person name="Ryu T."/>
            <person name="Ravasi T."/>
            <person name="Bayer T."/>
            <person name="Micklem G."/>
            <person name="Kim H."/>
            <person name="Bhak J."/>
            <person name="Lajeunesse T.C."/>
            <person name="Voolstra C.R."/>
        </authorList>
    </citation>
    <scope>NUCLEOTIDE SEQUENCE [LARGE SCALE GENOMIC DNA]</scope>
    <source>
        <strain evidence="1 2">CCMP2467</strain>
    </source>
</reference>
<dbReference type="EMBL" id="LSRX01000997">
    <property type="protein sequence ID" value="OLP85080.1"/>
    <property type="molecule type" value="Genomic_DNA"/>
</dbReference>
<gene>
    <name evidence="1" type="ORF">AK812_SmicGene33969</name>
</gene>
<keyword evidence="2" id="KW-1185">Reference proteome</keyword>
<protein>
    <submittedName>
        <fullName evidence="1">Putative multidrug resistance protein</fullName>
    </submittedName>
</protein>
<dbReference type="Gene3D" id="3.40.50.300">
    <property type="entry name" value="P-loop containing nucleotide triphosphate hydrolases"/>
    <property type="match status" value="1"/>
</dbReference>
<accession>A0A1Q9CQ93</accession>
<comment type="caution">
    <text evidence="1">The sequence shown here is derived from an EMBL/GenBank/DDBJ whole genome shotgun (WGS) entry which is preliminary data.</text>
</comment>
<name>A0A1Q9CQ93_SYMMI</name>
<dbReference type="Proteomes" id="UP000186817">
    <property type="component" value="Unassembled WGS sequence"/>
</dbReference>
<dbReference type="InterPro" id="IPR027417">
    <property type="entry name" value="P-loop_NTPase"/>
</dbReference>
<dbReference type="CDD" id="cd00267">
    <property type="entry name" value="ABC_ATPase"/>
    <property type="match status" value="1"/>
</dbReference>
<dbReference type="OrthoDB" id="420849at2759"/>
<dbReference type="AlphaFoldDB" id="A0A1Q9CQ93"/>
<dbReference type="SUPFAM" id="SSF52540">
    <property type="entry name" value="P-loop containing nucleoside triphosphate hydrolases"/>
    <property type="match status" value="1"/>
</dbReference>
<organism evidence="1 2">
    <name type="scientific">Symbiodinium microadriaticum</name>
    <name type="common">Dinoflagellate</name>
    <name type="synonym">Zooxanthella microadriatica</name>
    <dbReference type="NCBI Taxonomy" id="2951"/>
    <lineage>
        <taxon>Eukaryota</taxon>
        <taxon>Sar</taxon>
        <taxon>Alveolata</taxon>
        <taxon>Dinophyceae</taxon>
        <taxon>Suessiales</taxon>
        <taxon>Symbiodiniaceae</taxon>
        <taxon>Symbiodinium</taxon>
    </lineage>
</organism>
<evidence type="ECO:0000313" key="2">
    <source>
        <dbReference type="Proteomes" id="UP000186817"/>
    </source>
</evidence>
<proteinExistence type="predicted"/>